<name>A0A4P7QJF3_9CORY</name>
<evidence type="ECO:0000256" key="13">
    <source>
        <dbReference type="PROSITE-ProRule" id="PRU01373"/>
    </source>
</evidence>
<dbReference type="Gene3D" id="2.60.40.3780">
    <property type="match status" value="1"/>
</dbReference>
<dbReference type="AlphaFoldDB" id="A0A4P7QJF3"/>
<dbReference type="InterPro" id="IPR005490">
    <property type="entry name" value="LD_TPept_cat_dom"/>
</dbReference>
<keyword evidence="2" id="KW-1003">Cell membrane</keyword>
<evidence type="ECO:0000256" key="10">
    <source>
        <dbReference type="ARBA" id="ARBA00023315"/>
    </source>
</evidence>
<dbReference type="InterPro" id="IPR050979">
    <property type="entry name" value="LD-transpeptidase"/>
</dbReference>
<dbReference type="SUPFAM" id="SSF141523">
    <property type="entry name" value="L,D-transpeptidase catalytic domain-like"/>
    <property type="match status" value="1"/>
</dbReference>
<dbReference type="UniPathway" id="UPA00219"/>
<accession>A0A4P7QJF3</accession>
<sequence precursor="true">MRLRGKSVKAGSVFRRCTVAGVALAASMAIAACSTGSADGPGDDRAAAGLAVTAADSEPGAKEPEPDPAPEVSVEDGARNVDPFTPVTVTSLGEGLETVTMTNEVGYVVQETLSADGKVWSSDETLGYNRTYTIEALDMNGKTTTVTFTTPEATGTASAALGPLDGSTVGVGQTVAVRFSQPIQDRKAAQGAIEVKASPEVEGAFYWLNDYEVRWRPQHLWESGTEVEVNANIRGVDLGGGIRGDGNYSTSFTIGERVISIVDDETKTMKVYRNKKLLREIPVSLGTDNTRWATPNGRYIVGDMHQQLTMDSETFGYSHEEGGYRTDVNYATQLSYSGIYVHGAPWSVWAQGNTNQSHGCINMTDEDAAWFQSISQRGDIVRVKNTTAGYLPVSDGLGDWNLSWEKWSEGNAD</sequence>
<comment type="pathway">
    <text evidence="1 13">Cell wall biogenesis; peptidoglycan biosynthesis.</text>
</comment>
<comment type="pathway">
    <text evidence="12">Glycan biosynthesis.</text>
</comment>
<proteinExistence type="predicted"/>
<protein>
    <submittedName>
        <fullName evidence="17">L,D-transpeptidase LppS</fullName>
        <ecNumber evidence="17">2.-.-.-</ecNumber>
    </submittedName>
</protein>
<dbReference type="GO" id="GO:0016746">
    <property type="term" value="F:acyltransferase activity"/>
    <property type="evidence" value="ECO:0007669"/>
    <property type="project" value="UniProtKB-KW"/>
</dbReference>
<dbReference type="PROSITE" id="PS52029">
    <property type="entry name" value="LD_TPASE"/>
    <property type="match status" value="1"/>
</dbReference>
<evidence type="ECO:0000256" key="6">
    <source>
        <dbReference type="ARBA" id="ARBA00022984"/>
    </source>
</evidence>
<dbReference type="KEGG" id="cee:CENDO_08990"/>
<feature type="domain" description="L,D-TPase catalytic" evidence="16">
    <location>
        <begin position="258"/>
        <end position="384"/>
    </location>
</feature>
<dbReference type="PANTHER" id="PTHR30582:SF2">
    <property type="entry name" value="L,D-TRANSPEPTIDASE YCIB-RELATED"/>
    <property type="match status" value="1"/>
</dbReference>
<dbReference type="Proteomes" id="UP000296352">
    <property type="component" value="Chromosome"/>
</dbReference>
<feature type="region of interest" description="Disordered" evidence="14">
    <location>
        <begin position="53"/>
        <end position="82"/>
    </location>
</feature>
<keyword evidence="11 13" id="KW-0961">Cell wall biogenesis/degradation</keyword>
<evidence type="ECO:0000256" key="9">
    <source>
        <dbReference type="ARBA" id="ARBA00023288"/>
    </source>
</evidence>
<evidence type="ECO:0000256" key="12">
    <source>
        <dbReference type="ARBA" id="ARBA00060592"/>
    </source>
</evidence>
<organism evidence="17 18">
    <name type="scientific">Corynebacterium endometrii</name>
    <dbReference type="NCBI Taxonomy" id="2488819"/>
    <lineage>
        <taxon>Bacteria</taxon>
        <taxon>Bacillati</taxon>
        <taxon>Actinomycetota</taxon>
        <taxon>Actinomycetes</taxon>
        <taxon>Mycobacteriales</taxon>
        <taxon>Corynebacteriaceae</taxon>
        <taxon>Corynebacterium</taxon>
    </lineage>
</organism>
<keyword evidence="5 13" id="KW-0133">Cell shape</keyword>
<evidence type="ECO:0000256" key="14">
    <source>
        <dbReference type="SAM" id="MobiDB-lite"/>
    </source>
</evidence>
<dbReference type="GO" id="GO:0071972">
    <property type="term" value="F:peptidoglycan L,D-transpeptidase activity"/>
    <property type="evidence" value="ECO:0007669"/>
    <property type="project" value="TreeGrafter"/>
</dbReference>
<keyword evidence="3 17" id="KW-0808">Transferase</keyword>
<dbReference type="GO" id="GO:0018104">
    <property type="term" value="P:peptidoglycan-protein cross-linking"/>
    <property type="evidence" value="ECO:0007669"/>
    <property type="project" value="TreeGrafter"/>
</dbReference>
<dbReference type="FunFam" id="2.40.440.10:FF:000005">
    <property type="entry name" value="L,D-transpeptidase 2"/>
    <property type="match status" value="1"/>
</dbReference>
<dbReference type="GO" id="GO:0005576">
    <property type="term" value="C:extracellular region"/>
    <property type="evidence" value="ECO:0007669"/>
    <property type="project" value="TreeGrafter"/>
</dbReference>
<dbReference type="Gene3D" id="2.60.40.3710">
    <property type="match status" value="1"/>
</dbReference>
<reference evidence="17 18" key="1">
    <citation type="submission" date="2019-04" db="EMBL/GenBank/DDBJ databases">
        <title>Corynebacterium endometrii sp. nov., isolated from the uterus of a cow with endometritis.</title>
        <authorList>
            <person name="Ballas P."/>
            <person name="Ruckert C."/>
            <person name="Wagener K."/>
            <person name="Drillich M."/>
            <person name="Kaempfer P."/>
            <person name="Busse H.-J."/>
            <person name="Ehling-Schulz M."/>
        </authorList>
    </citation>
    <scope>NUCLEOTIDE SEQUENCE [LARGE SCALE GENOMIC DNA]</scope>
    <source>
        <strain evidence="17 18">LMM-1653</strain>
    </source>
</reference>
<keyword evidence="9" id="KW-0449">Lipoprotein</keyword>
<dbReference type="GO" id="GO:0008360">
    <property type="term" value="P:regulation of cell shape"/>
    <property type="evidence" value="ECO:0007669"/>
    <property type="project" value="UniProtKB-UniRule"/>
</dbReference>
<keyword evidence="8" id="KW-0564">Palmitate</keyword>
<keyword evidence="4 15" id="KW-0732">Signal</keyword>
<dbReference type="PANTHER" id="PTHR30582">
    <property type="entry name" value="L,D-TRANSPEPTIDASE"/>
    <property type="match status" value="1"/>
</dbReference>
<feature type="active site" description="Nucleophile" evidence="13">
    <location>
        <position position="360"/>
    </location>
</feature>
<evidence type="ECO:0000256" key="2">
    <source>
        <dbReference type="ARBA" id="ARBA00022475"/>
    </source>
</evidence>
<dbReference type="Gene3D" id="2.40.440.10">
    <property type="entry name" value="L,D-transpeptidase catalytic domain-like"/>
    <property type="match status" value="1"/>
</dbReference>
<evidence type="ECO:0000256" key="1">
    <source>
        <dbReference type="ARBA" id="ARBA00004752"/>
    </source>
</evidence>
<dbReference type="CDD" id="cd13432">
    <property type="entry name" value="LDT_IgD_like_2"/>
    <property type="match status" value="1"/>
</dbReference>
<evidence type="ECO:0000313" key="17">
    <source>
        <dbReference type="EMBL" id="QCB29064.1"/>
    </source>
</evidence>
<dbReference type="PROSITE" id="PS51257">
    <property type="entry name" value="PROKAR_LIPOPROTEIN"/>
    <property type="match status" value="1"/>
</dbReference>
<evidence type="ECO:0000256" key="3">
    <source>
        <dbReference type="ARBA" id="ARBA00022679"/>
    </source>
</evidence>
<dbReference type="GO" id="GO:0071555">
    <property type="term" value="P:cell wall organization"/>
    <property type="evidence" value="ECO:0007669"/>
    <property type="project" value="UniProtKB-UniRule"/>
</dbReference>
<dbReference type="InterPro" id="IPR041280">
    <property type="entry name" value="Big_10"/>
</dbReference>
<dbReference type="EC" id="2.-.-.-" evidence="17"/>
<evidence type="ECO:0000256" key="15">
    <source>
        <dbReference type="SAM" id="SignalP"/>
    </source>
</evidence>
<evidence type="ECO:0000256" key="7">
    <source>
        <dbReference type="ARBA" id="ARBA00023136"/>
    </source>
</evidence>
<feature type="active site" description="Proton donor/acceptor" evidence="13">
    <location>
        <position position="342"/>
    </location>
</feature>
<feature type="signal peptide" evidence="15">
    <location>
        <begin position="1"/>
        <end position="25"/>
    </location>
</feature>
<dbReference type="Pfam" id="PF03734">
    <property type="entry name" value="YkuD"/>
    <property type="match status" value="1"/>
</dbReference>
<evidence type="ECO:0000256" key="5">
    <source>
        <dbReference type="ARBA" id="ARBA00022960"/>
    </source>
</evidence>
<keyword evidence="10" id="KW-0012">Acyltransferase</keyword>
<dbReference type="RefSeq" id="WP_168707193.1">
    <property type="nucleotide sequence ID" value="NZ_CP039247.1"/>
</dbReference>
<keyword evidence="18" id="KW-1185">Reference proteome</keyword>
<keyword evidence="7" id="KW-0472">Membrane</keyword>
<evidence type="ECO:0000256" key="4">
    <source>
        <dbReference type="ARBA" id="ARBA00022729"/>
    </source>
</evidence>
<evidence type="ECO:0000256" key="11">
    <source>
        <dbReference type="ARBA" id="ARBA00023316"/>
    </source>
</evidence>
<dbReference type="InterPro" id="IPR038063">
    <property type="entry name" value="Transpep_catalytic_dom"/>
</dbReference>
<evidence type="ECO:0000256" key="8">
    <source>
        <dbReference type="ARBA" id="ARBA00023139"/>
    </source>
</evidence>
<feature type="chain" id="PRO_5020403807" evidence="15">
    <location>
        <begin position="26"/>
        <end position="413"/>
    </location>
</feature>
<evidence type="ECO:0000313" key="18">
    <source>
        <dbReference type="Proteomes" id="UP000296352"/>
    </source>
</evidence>
<gene>
    <name evidence="17" type="primary">lppS</name>
    <name evidence="17" type="ORF">CENDO_08990</name>
</gene>
<evidence type="ECO:0000259" key="16">
    <source>
        <dbReference type="PROSITE" id="PS52029"/>
    </source>
</evidence>
<dbReference type="EMBL" id="CP039247">
    <property type="protein sequence ID" value="QCB29064.1"/>
    <property type="molecule type" value="Genomic_DNA"/>
</dbReference>
<keyword evidence="6 13" id="KW-0573">Peptidoglycan synthesis</keyword>
<dbReference type="Pfam" id="PF17964">
    <property type="entry name" value="Big_10"/>
    <property type="match status" value="1"/>
</dbReference>
<dbReference type="CDD" id="cd16913">
    <property type="entry name" value="YkuD_like"/>
    <property type="match status" value="1"/>
</dbReference>